<dbReference type="InterPro" id="IPR001969">
    <property type="entry name" value="Aspartic_peptidase_AS"/>
</dbReference>
<dbReference type="RefSeq" id="XP_046065527.1">
    <property type="nucleotide sequence ID" value="XM_046214670.1"/>
</dbReference>
<sequence length="395" mass="40798">MVNSKTVVSALALSAAVSAAPFQGTKTSKFSVNQVAVPKNKVPVHPAAHYAHALAKFGGTVPAHVASAAASAQTGSATNNPTSNDEQYITPVKVGQSTLNLDFDTGSSDLWVYTANTQGAGSGHNNYKPGASAKKLNGATWEISYGDGSSASGDVYKDTVTVGNVTATSQAVEAATTVSASFASDSASDGLLGLAFSQLNTVKPQAQKTFYDNVLDSLAKPVFAALLKHNAPGVYDFGFIDSSKYTGQIAYTKVDNSQGWWSFTADSYTIGDSKVAGAGGSISGIADTGTTLLLLDDSTVSAYYKQVNGAQNSQSQGGWVFDCSATLPDLKFTIGSYTATVPGKYLNYAQQGGQCFGGLQSAGNVGTNIFGDVFLKSQYVVFDAENLQIGFAAQA</sequence>
<keyword evidence="3" id="KW-0964">Secreted</keyword>
<evidence type="ECO:0000256" key="7">
    <source>
        <dbReference type="PIRSR" id="PIRSR601461-1"/>
    </source>
</evidence>
<keyword evidence="12" id="KW-1185">Reference proteome</keyword>
<dbReference type="PRINTS" id="PR00792">
    <property type="entry name" value="PEPSIN"/>
</dbReference>
<keyword evidence="9" id="KW-0732">Signal</keyword>
<dbReference type="FunFam" id="2.40.70.10:FF:000026">
    <property type="entry name" value="Endothiapepsin"/>
    <property type="match status" value="1"/>
</dbReference>
<accession>A0AAD4PSJ4</accession>
<proteinExistence type="inferred from homology"/>
<evidence type="ECO:0000313" key="12">
    <source>
        <dbReference type="Proteomes" id="UP001201262"/>
    </source>
</evidence>
<evidence type="ECO:0000256" key="9">
    <source>
        <dbReference type="SAM" id="SignalP"/>
    </source>
</evidence>
<dbReference type="EMBL" id="JAJTJA010000016">
    <property type="protein sequence ID" value="KAH8689101.1"/>
    <property type="molecule type" value="Genomic_DNA"/>
</dbReference>
<dbReference type="SUPFAM" id="SSF50630">
    <property type="entry name" value="Acid proteases"/>
    <property type="match status" value="1"/>
</dbReference>
<dbReference type="PROSITE" id="PS51767">
    <property type="entry name" value="PEPTIDASE_A1"/>
    <property type="match status" value="1"/>
</dbReference>
<dbReference type="PROSITE" id="PS00141">
    <property type="entry name" value="ASP_PROTEASE"/>
    <property type="match status" value="1"/>
</dbReference>
<dbReference type="Gene3D" id="2.40.70.10">
    <property type="entry name" value="Acid Proteases"/>
    <property type="match status" value="2"/>
</dbReference>
<dbReference type="FunFam" id="2.40.70.10:FF:000024">
    <property type="entry name" value="Endothiapepsin"/>
    <property type="match status" value="1"/>
</dbReference>
<comment type="subcellular location">
    <subcellularLocation>
        <location evidence="1">Secreted</location>
    </subcellularLocation>
</comment>
<evidence type="ECO:0000256" key="3">
    <source>
        <dbReference type="ARBA" id="ARBA00022525"/>
    </source>
</evidence>
<feature type="chain" id="PRO_5042207383" evidence="9">
    <location>
        <begin position="20"/>
        <end position="395"/>
    </location>
</feature>
<feature type="active site" evidence="7">
    <location>
        <position position="287"/>
    </location>
</feature>
<dbReference type="InterPro" id="IPR001461">
    <property type="entry name" value="Aspartic_peptidase_A1"/>
</dbReference>
<gene>
    <name evidence="11" type="ORF">BGW36DRAFT_365633</name>
</gene>
<feature type="domain" description="Peptidase A1" evidence="10">
    <location>
        <begin position="88"/>
        <end position="392"/>
    </location>
</feature>
<evidence type="ECO:0000313" key="11">
    <source>
        <dbReference type="EMBL" id="KAH8689101.1"/>
    </source>
</evidence>
<dbReference type="GeneID" id="70244957"/>
<evidence type="ECO:0000256" key="4">
    <source>
        <dbReference type="ARBA" id="ARBA00022670"/>
    </source>
</evidence>
<dbReference type="GO" id="GO:0004190">
    <property type="term" value="F:aspartic-type endopeptidase activity"/>
    <property type="evidence" value="ECO:0007669"/>
    <property type="project" value="UniProtKB-KW"/>
</dbReference>
<dbReference type="GO" id="GO:0005576">
    <property type="term" value="C:extracellular region"/>
    <property type="evidence" value="ECO:0007669"/>
    <property type="project" value="UniProtKB-SubCell"/>
</dbReference>
<organism evidence="11 12">
    <name type="scientific">Talaromyces proteolyticus</name>
    <dbReference type="NCBI Taxonomy" id="1131652"/>
    <lineage>
        <taxon>Eukaryota</taxon>
        <taxon>Fungi</taxon>
        <taxon>Dikarya</taxon>
        <taxon>Ascomycota</taxon>
        <taxon>Pezizomycotina</taxon>
        <taxon>Eurotiomycetes</taxon>
        <taxon>Eurotiomycetidae</taxon>
        <taxon>Eurotiales</taxon>
        <taxon>Trichocomaceae</taxon>
        <taxon>Talaromyces</taxon>
        <taxon>Talaromyces sect. Bacilispori</taxon>
    </lineage>
</organism>
<evidence type="ECO:0000256" key="6">
    <source>
        <dbReference type="ARBA" id="ARBA00022801"/>
    </source>
</evidence>
<comment type="caution">
    <text evidence="11">The sequence shown here is derived from an EMBL/GenBank/DDBJ whole genome shotgun (WGS) entry which is preliminary data.</text>
</comment>
<dbReference type="GO" id="GO:0006508">
    <property type="term" value="P:proteolysis"/>
    <property type="evidence" value="ECO:0007669"/>
    <property type="project" value="UniProtKB-KW"/>
</dbReference>
<dbReference type="Proteomes" id="UP001201262">
    <property type="component" value="Unassembled WGS sequence"/>
</dbReference>
<dbReference type="CDD" id="cd06097">
    <property type="entry name" value="Aspergillopepsin_like"/>
    <property type="match status" value="1"/>
</dbReference>
<protein>
    <submittedName>
        <fullName evidence="11">Aspartic peptidase domain-containing protein</fullName>
    </submittedName>
</protein>
<dbReference type="InterPro" id="IPR033121">
    <property type="entry name" value="PEPTIDASE_A1"/>
</dbReference>
<evidence type="ECO:0000256" key="1">
    <source>
        <dbReference type="ARBA" id="ARBA00004613"/>
    </source>
</evidence>
<dbReference type="PANTHER" id="PTHR47966:SF2">
    <property type="entry name" value="ASPERGILLOPEPSIN-1-RELATED"/>
    <property type="match status" value="1"/>
</dbReference>
<evidence type="ECO:0000259" key="10">
    <source>
        <dbReference type="PROSITE" id="PS51767"/>
    </source>
</evidence>
<keyword evidence="6 8" id="KW-0378">Hydrolase</keyword>
<evidence type="ECO:0000256" key="8">
    <source>
        <dbReference type="RuleBase" id="RU000454"/>
    </source>
</evidence>
<dbReference type="InterPro" id="IPR034163">
    <property type="entry name" value="Aspergillopepsin-like_cat_dom"/>
</dbReference>
<dbReference type="PANTHER" id="PTHR47966">
    <property type="entry name" value="BETA-SITE APP-CLEAVING ENZYME, ISOFORM A-RELATED"/>
    <property type="match status" value="1"/>
</dbReference>
<dbReference type="AlphaFoldDB" id="A0AAD4PSJ4"/>
<keyword evidence="4 8" id="KW-0645">Protease</keyword>
<name>A0AAD4PSJ4_9EURO</name>
<feature type="active site" evidence="7">
    <location>
        <position position="104"/>
    </location>
</feature>
<reference evidence="11" key="1">
    <citation type="submission" date="2021-12" db="EMBL/GenBank/DDBJ databases">
        <title>Convergent genome expansion in fungi linked to evolution of root-endophyte symbiosis.</title>
        <authorList>
            <consortium name="DOE Joint Genome Institute"/>
            <person name="Ke Y.-H."/>
            <person name="Bonito G."/>
            <person name="Liao H.-L."/>
            <person name="Looney B."/>
            <person name="Rojas-Flechas A."/>
            <person name="Nash J."/>
            <person name="Hameed K."/>
            <person name="Schadt C."/>
            <person name="Martin F."/>
            <person name="Crous P.W."/>
            <person name="Miettinen O."/>
            <person name="Magnuson J.K."/>
            <person name="Labbe J."/>
            <person name="Jacobson D."/>
            <person name="Doktycz M.J."/>
            <person name="Veneault-Fourrey C."/>
            <person name="Kuo A."/>
            <person name="Mondo S."/>
            <person name="Calhoun S."/>
            <person name="Riley R."/>
            <person name="Ohm R."/>
            <person name="LaButti K."/>
            <person name="Andreopoulos B."/>
            <person name="Pangilinan J."/>
            <person name="Nolan M."/>
            <person name="Tritt A."/>
            <person name="Clum A."/>
            <person name="Lipzen A."/>
            <person name="Daum C."/>
            <person name="Barry K."/>
            <person name="Grigoriev I.V."/>
            <person name="Vilgalys R."/>
        </authorList>
    </citation>
    <scope>NUCLEOTIDE SEQUENCE</scope>
    <source>
        <strain evidence="11">PMI_201</strain>
    </source>
</reference>
<dbReference type="Pfam" id="PF00026">
    <property type="entry name" value="Asp"/>
    <property type="match status" value="1"/>
</dbReference>
<dbReference type="InterPro" id="IPR021109">
    <property type="entry name" value="Peptidase_aspartic_dom_sf"/>
</dbReference>
<keyword evidence="5 8" id="KW-0064">Aspartyl protease</keyword>
<feature type="signal peptide" evidence="9">
    <location>
        <begin position="1"/>
        <end position="19"/>
    </location>
</feature>
<evidence type="ECO:0000256" key="5">
    <source>
        <dbReference type="ARBA" id="ARBA00022750"/>
    </source>
</evidence>
<evidence type="ECO:0000256" key="2">
    <source>
        <dbReference type="ARBA" id="ARBA00007447"/>
    </source>
</evidence>
<comment type="similarity">
    <text evidence="2 8">Belongs to the peptidase A1 family.</text>
</comment>